<organism evidence="15 16">
    <name type="scientific">Caulifigura coniformis</name>
    <dbReference type="NCBI Taxonomy" id="2527983"/>
    <lineage>
        <taxon>Bacteria</taxon>
        <taxon>Pseudomonadati</taxon>
        <taxon>Planctomycetota</taxon>
        <taxon>Planctomycetia</taxon>
        <taxon>Planctomycetales</taxon>
        <taxon>Planctomycetaceae</taxon>
        <taxon>Caulifigura</taxon>
    </lineage>
</organism>
<feature type="domain" description="Four-carbon acid sugar kinase N-terminal" evidence="13">
    <location>
        <begin position="16"/>
        <end position="240"/>
    </location>
</feature>
<proteinExistence type="inferred from homology"/>
<dbReference type="InParanoid" id="A0A517SIE9"/>
<dbReference type="Pfam" id="PF17042">
    <property type="entry name" value="NBD_C"/>
    <property type="match status" value="1"/>
</dbReference>
<keyword evidence="16" id="KW-1185">Reference proteome</keyword>
<name>A0A517SIE9_9PLAN</name>
<dbReference type="KEGG" id="ccos:Pan44_39390"/>
<dbReference type="NCBIfam" id="NF043035">
    <property type="entry name" value="OxoTetrKin"/>
    <property type="match status" value="1"/>
</dbReference>
<keyword evidence="5" id="KW-0067">ATP-binding</keyword>
<keyword evidence="4" id="KW-0418">Kinase</keyword>
<evidence type="ECO:0000256" key="12">
    <source>
        <dbReference type="ARBA" id="ARBA00041377"/>
    </source>
</evidence>
<feature type="domain" description="Four-carbon acid sugar kinase nucleotide binding" evidence="14">
    <location>
        <begin position="267"/>
        <end position="414"/>
    </location>
</feature>
<evidence type="ECO:0000256" key="9">
    <source>
        <dbReference type="ARBA" id="ARBA00037335"/>
    </source>
</evidence>
<evidence type="ECO:0000259" key="14">
    <source>
        <dbReference type="Pfam" id="PF17042"/>
    </source>
</evidence>
<comment type="catalytic activity">
    <reaction evidence="8">
        <text>3-dehydro-D-erythronate + ATP = 3-dehydro-4-O-phospho-D-erythronate + ADP + H(+)</text>
        <dbReference type="Rhea" id="RHEA:52556"/>
        <dbReference type="ChEBI" id="CHEBI:15378"/>
        <dbReference type="ChEBI" id="CHEBI:30616"/>
        <dbReference type="ChEBI" id="CHEBI:57958"/>
        <dbReference type="ChEBI" id="CHEBI:136593"/>
        <dbReference type="ChEBI" id="CHEBI:456216"/>
        <dbReference type="EC" id="2.7.1.217"/>
    </reaction>
</comment>
<evidence type="ECO:0000256" key="8">
    <source>
        <dbReference type="ARBA" id="ARBA00036346"/>
    </source>
</evidence>
<evidence type="ECO:0000313" key="15">
    <source>
        <dbReference type="EMBL" id="QDT55891.1"/>
    </source>
</evidence>
<evidence type="ECO:0000313" key="16">
    <source>
        <dbReference type="Proteomes" id="UP000315700"/>
    </source>
</evidence>
<keyword evidence="6" id="KW-0119">Carbohydrate metabolism</keyword>
<dbReference type="Proteomes" id="UP000315700">
    <property type="component" value="Chromosome"/>
</dbReference>
<dbReference type="InterPro" id="IPR050007">
    <property type="entry name" value="OtnK"/>
</dbReference>
<evidence type="ECO:0000256" key="6">
    <source>
        <dbReference type="ARBA" id="ARBA00023277"/>
    </source>
</evidence>
<dbReference type="Gene3D" id="3.40.50.10840">
    <property type="entry name" value="Putative sugar-binding, N-terminal domain"/>
    <property type="match status" value="1"/>
</dbReference>
<comment type="similarity">
    <text evidence="1">Belongs to the four-carbon acid sugar kinase family.</text>
</comment>
<reference evidence="15 16" key="1">
    <citation type="submission" date="2019-02" db="EMBL/GenBank/DDBJ databases">
        <title>Deep-cultivation of Planctomycetes and their phenomic and genomic characterization uncovers novel biology.</title>
        <authorList>
            <person name="Wiegand S."/>
            <person name="Jogler M."/>
            <person name="Boedeker C."/>
            <person name="Pinto D."/>
            <person name="Vollmers J."/>
            <person name="Rivas-Marin E."/>
            <person name="Kohn T."/>
            <person name="Peeters S.H."/>
            <person name="Heuer A."/>
            <person name="Rast P."/>
            <person name="Oberbeckmann S."/>
            <person name="Bunk B."/>
            <person name="Jeske O."/>
            <person name="Meyerdierks A."/>
            <person name="Storesund J.E."/>
            <person name="Kallscheuer N."/>
            <person name="Luecker S."/>
            <person name="Lage O.M."/>
            <person name="Pohl T."/>
            <person name="Merkel B.J."/>
            <person name="Hornburger P."/>
            <person name="Mueller R.-W."/>
            <person name="Bruemmer F."/>
            <person name="Labrenz M."/>
            <person name="Spormann A.M."/>
            <person name="Op den Camp H."/>
            <person name="Overmann J."/>
            <person name="Amann R."/>
            <person name="Jetten M.S.M."/>
            <person name="Mascher T."/>
            <person name="Medema M.H."/>
            <person name="Devos D.P."/>
            <person name="Kaster A.-K."/>
            <person name="Ovreas L."/>
            <person name="Rohde M."/>
            <person name="Galperin M.Y."/>
            <person name="Jogler C."/>
        </authorList>
    </citation>
    <scope>NUCLEOTIDE SEQUENCE [LARGE SCALE GENOMIC DNA]</scope>
    <source>
        <strain evidence="15 16">Pan44</strain>
    </source>
</reference>
<dbReference type="EC" id="2.7.1.217" evidence="10"/>
<evidence type="ECO:0000259" key="13">
    <source>
        <dbReference type="Pfam" id="PF07005"/>
    </source>
</evidence>
<dbReference type="GO" id="GO:0016301">
    <property type="term" value="F:kinase activity"/>
    <property type="evidence" value="ECO:0007669"/>
    <property type="project" value="UniProtKB-KW"/>
</dbReference>
<evidence type="ECO:0000256" key="10">
    <source>
        <dbReference type="ARBA" id="ARBA00039095"/>
    </source>
</evidence>
<dbReference type="InterPro" id="IPR037051">
    <property type="entry name" value="4-carb_acid_sugar_kinase_N_sf"/>
</dbReference>
<dbReference type="RefSeq" id="WP_145032382.1">
    <property type="nucleotide sequence ID" value="NZ_CP036271.1"/>
</dbReference>
<dbReference type="AlphaFoldDB" id="A0A517SIE9"/>
<dbReference type="SUPFAM" id="SSF142764">
    <property type="entry name" value="YgbK-like"/>
    <property type="match status" value="1"/>
</dbReference>
<evidence type="ECO:0000256" key="11">
    <source>
        <dbReference type="ARBA" id="ARBA00039461"/>
    </source>
</evidence>
<dbReference type="OrthoDB" id="9778478at2"/>
<accession>A0A517SIE9</accession>
<comment type="catalytic activity">
    <reaction evidence="7">
        <text>3-dehydro-L-erythronate + ATP = 3-dehydro-4-O-phospho-L-erythronate + ADP + H(+)</text>
        <dbReference type="Rhea" id="RHEA:52552"/>
        <dbReference type="ChEBI" id="CHEBI:15378"/>
        <dbReference type="ChEBI" id="CHEBI:30616"/>
        <dbReference type="ChEBI" id="CHEBI:136592"/>
        <dbReference type="ChEBI" id="CHEBI:136670"/>
        <dbReference type="ChEBI" id="CHEBI:456216"/>
        <dbReference type="EC" id="2.7.1.217"/>
    </reaction>
</comment>
<dbReference type="Pfam" id="PF07005">
    <property type="entry name" value="SBD_N"/>
    <property type="match status" value="1"/>
</dbReference>
<dbReference type="GO" id="GO:0005524">
    <property type="term" value="F:ATP binding"/>
    <property type="evidence" value="ECO:0007669"/>
    <property type="project" value="UniProtKB-KW"/>
</dbReference>
<dbReference type="InterPro" id="IPR031475">
    <property type="entry name" value="NBD_C"/>
</dbReference>
<evidence type="ECO:0000256" key="2">
    <source>
        <dbReference type="ARBA" id="ARBA00022679"/>
    </source>
</evidence>
<dbReference type="EMBL" id="CP036271">
    <property type="protein sequence ID" value="QDT55891.1"/>
    <property type="molecule type" value="Genomic_DNA"/>
</dbReference>
<dbReference type="InterPro" id="IPR010737">
    <property type="entry name" value="4-carb_acid_sugar_kinase_N"/>
</dbReference>
<gene>
    <name evidence="15" type="ORF">Pan44_39390</name>
</gene>
<evidence type="ECO:0000256" key="1">
    <source>
        <dbReference type="ARBA" id="ARBA00005715"/>
    </source>
</evidence>
<evidence type="ECO:0000256" key="3">
    <source>
        <dbReference type="ARBA" id="ARBA00022741"/>
    </source>
</evidence>
<dbReference type="FunCoup" id="A0A517SIE9">
    <property type="interactions" value="12"/>
</dbReference>
<keyword evidence="3" id="KW-0547">Nucleotide-binding</keyword>
<evidence type="ECO:0000256" key="4">
    <source>
        <dbReference type="ARBA" id="ARBA00022777"/>
    </source>
</evidence>
<dbReference type="Gene3D" id="3.40.980.20">
    <property type="entry name" value="Four-carbon acid sugar kinase, nucleotide binding domain"/>
    <property type="match status" value="1"/>
</dbReference>
<sequence>MTTDSPHPGRPRTPLLGCIADDFTGASDVAGGLAAAGMRVAICFEVPDPVEVPRDCDALVIGLKTRSIAADLAIARSLQALRPLQRAGIRRFYFKYCSTFDSTDRGNIGPVLDALVHALDARQSIVCPATPAVGRTVYQGHLFVHGRLLHESGMERHPLNPMTDADLVRVLSRQTARPVGLISHDVVVQGPAAIQSALRALSEAPFAVIDALNDVHLAFIADACAGMPLMSGGAGAVNALPRAYRDLGLLETQVAVPDLPKAKGHAAILAGSCSNATARQISDWNRTSPSHALNLSAATPELASVLALEWARPRLANGPILIHSGADGSGVDQSRSGMIEKTMGLIAVGLIDAGVRRLIVAGGETSGSVVQALGPKMLRVGPQIDPGIPWTETTCQPTLALALKSGNFGSDDFFRKALEMLP</sequence>
<keyword evidence="2" id="KW-0808">Transferase</keyword>
<evidence type="ECO:0000256" key="7">
    <source>
        <dbReference type="ARBA" id="ARBA00035898"/>
    </source>
</evidence>
<comment type="function">
    <text evidence="9">Catalyzes the ATP-dependent phosphorylation of 3-oxo-tetronate to 3-oxo-tetronate 4-phosphate.</text>
</comment>
<dbReference type="InterPro" id="IPR042213">
    <property type="entry name" value="NBD_C_sf"/>
</dbReference>
<evidence type="ECO:0000256" key="5">
    <source>
        <dbReference type="ARBA" id="ARBA00022840"/>
    </source>
</evidence>
<protein>
    <recommendedName>
        <fullName evidence="11">3-oxo-tetronate kinase</fullName>
        <ecNumber evidence="10">2.7.1.217</ecNumber>
    </recommendedName>
    <alternativeName>
        <fullName evidence="12">3-dehydrotetronate 4-kinase</fullName>
    </alternativeName>
</protein>